<evidence type="ECO:0000313" key="3">
    <source>
        <dbReference type="Proteomes" id="UP001595698"/>
    </source>
</evidence>
<feature type="transmembrane region" description="Helical" evidence="1">
    <location>
        <begin position="6"/>
        <end position="24"/>
    </location>
</feature>
<evidence type="ECO:0000313" key="2">
    <source>
        <dbReference type="EMBL" id="MFC3984414.1"/>
    </source>
</evidence>
<name>A0ABV8F839_9ACTN</name>
<evidence type="ECO:0000256" key="1">
    <source>
        <dbReference type="SAM" id="Phobius"/>
    </source>
</evidence>
<accession>A0ABV8F839</accession>
<reference evidence="3" key="1">
    <citation type="journal article" date="2019" name="Int. J. Syst. Evol. Microbiol.">
        <title>The Global Catalogue of Microorganisms (GCM) 10K type strain sequencing project: providing services to taxonomists for standard genome sequencing and annotation.</title>
        <authorList>
            <consortium name="The Broad Institute Genomics Platform"/>
            <consortium name="The Broad Institute Genome Sequencing Center for Infectious Disease"/>
            <person name="Wu L."/>
            <person name="Ma J."/>
        </authorList>
    </citation>
    <scope>NUCLEOTIDE SEQUENCE [LARGE SCALE GENOMIC DNA]</scope>
    <source>
        <strain evidence="3">TBRC 7912</strain>
    </source>
</reference>
<keyword evidence="1" id="KW-0472">Membrane</keyword>
<dbReference type="RefSeq" id="WP_352014848.1">
    <property type="nucleotide sequence ID" value="NZ_JBHSBC010000034.1"/>
</dbReference>
<dbReference type="EMBL" id="JBHSBC010000034">
    <property type="protein sequence ID" value="MFC3984414.1"/>
    <property type="molecule type" value="Genomic_DNA"/>
</dbReference>
<organism evidence="2 3">
    <name type="scientific">Streptosporangium jomthongense</name>
    <dbReference type="NCBI Taxonomy" id="1193683"/>
    <lineage>
        <taxon>Bacteria</taxon>
        <taxon>Bacillati</taxon>
        <taxon>Actinomycetota</taxon>
        <taxon>Actinomycetes</taxon>
        <taxon>Streptosporangiales</taxon>
        <taxon>Streptosporangiaceae</taxon>
        <taxon>Streptosporangium</taxon>
    </lineage>
</organism>
<keyword evidence="3" id="KW-1185">Reference proteome</keyword>
<sequence length="93" mass="10111">MNVHTGIATLFAFATGALGLYVLATNRLPRWIRSRDEGQASAYGWAKLLMAVFIIMIVVPQAIGLPYGLVVGSILLGLVAAAASWWLTLRRIR</sequence>
<comment type="caution">
    <text evidence="2">The sequence shown here is derived from an EMBL/GenBank/DDBJ whole genome shotgun (WGS) entry which is preliminary data.</text>
</comment>
<keyword evidence="1" id="KW-0812">Transmembrane</keyword>
<feature type="transmembrane region" description="Helical" evidence="1">
    <location>
        <begin position="45"/>
        <end position="63"/>
    </location>
</feature>
<proteinExistence type="predicted"/>
<gene>
    <name evidence="2" type="ORF">ACFOYY_30050</name>
</gene>
<keyword evidence="1" id="KW-1133">Transmembrane helix</keyword>
<protein>
    <submittedName>
        <fullName evidence="2">Uncharacterized protein</fullName>
    </submittedName>
</protein>
<dbReference type="Proteomes" id="UP001595698">
    <property type="component" value="Unassembled WGS sequence"/>
</dbReference>
<feature type="transmembrane region" description="Helical" evidence="1">
    <location>
        <begin position="69"/>
        <end position="89"/>
    </location>
</feature>